<accession>A0A1R4ABS6</accession>
<dbReference type="GO" id="GO:0003677">
    <property type="term" value="F:DNA binding"/>
    <property type="evidence" value="ECO:0007669"/>
    <property type="project" value="UniProtKB-KW"/>
</dbReference>
<dbReference type="Gene3D" id="1.20.5.2050">
    <property type="match status" value="1"/>
</dbReference>
<dbReference type="EMBL" id="LN871598">
    <property type="protein sequence ID" value="SJK86469.1"/>
    <property type="molecule type" value="Genomic_DNA"/>
</dbReference>
<keyword evidence="5" id="KW-0539">Nucleus</keyword>
<reference evidence="7 8" key="2">
    <citation type="journal article" date="2013" name="PLoS ONE">
        <title>Whole genome mapping and re-organization of the nuclear and mitochondrial genomes of Babesia microti isolates.</title>
        <authorList>
            <person name="Cornillot E."/>
            <person name="Dassouli A."/>
            <person name="Garg A."/>
            <person name="Pachikara N."/>
            <person name="Randazzo S."/>
            <person name="Depoix D."/>
            <person name="Carcy B."/>
            <person name="Delbecq S."/>
            <person name="Frutos R."/>
            <person name="Silva J.C."/>
            <person name="Sutton R."/>
            <person name="Krause P.J."/>
            <person name="Mamoun C.B."/>
        </authorList>
    </citation>
    <scope>NUCLEOTIDE SEQUENCE [LARGE SCALE GENOMIC DNA]</scope>
    <source>
        <strain evidence="7 8">RI</strain>
    </source>
</reference>
<dbReference type="OrthoDB" id="360876at2759"/>
<comment type="subcellular location">
    <subcellularLocation>
        <location evidence="1">Nucleus</location>
    </subcellularLocation>
</comment>
<dbReference type="KEGG" id="bmic:BMR1_03g02525"/>
<evidence type="ECO:0000256" key="2">
    <source>
        <dbReference type="ARBA" id="ARBA00023015"/>
    </source>
</evidence>
<dbReference type="AlphaFoldDB" id="A0A1R4ABS6"/>
<reference evidence="7 8" key="3">
    <citation type="journal article" date="2016" name="Sci. Rep.">
        <title>Genome-wide diversity and gene expression profiling of Babesia microti isolates identify polymorphic genes that mediate host-pathogen interactions.</title>
        <authorList>
            <person name="Silva J.C."/>
            <person name="Cornillot E."/>
            <person name="McCracken C."/>
            <person name="Usmani-Brown S."/>
            <person name="Dwivedi A."/>
            <person name="Ifeonu O.O."/>
            <person name="Crabtree J."/>
            <person name="Gotia H.T."/>
            <person name="Virji A.Z."/>
            <person name="Reynes C."/>
            <person name="Colinge J."/>
            <person name="Kumar V."/>
            <person name="Lawres L."/>
            <person name="Pazzi J.E."/>
            <person name="Pablo J.V."/>
            <person name="Hung C."/>
            <person name="Brancato J."/>
            <person name="Kumari P."/>
            <person name="Orvis J."/>
            <person name="Tretina K."/>
            <person name="Chibucos M."/>
            <person name="Ott S."/>
            <person name="Sadzewicz L."/>
            <person name="Sengamalay N."/>
            <person name="Shetty A.C."/>
            <person name="Su Q."/>
            <person name="Tallon L."/>
            <person name="Fraser C.M."/>
            <person name="Frutos R."/>
            <person name="Molina D.M."/>
            <person name="Krause P.J."/>
            <person name="Ben Mamoun C."/>
        </authorList>
    </citation>
    <scope>NUCLEOTIDE SEQUENCE [LARGE SCALE GENOMIC DNA]</scope>
    <source>
        <strain evidence="7 8">RI</strain>
    </source>
</reference>
<keyword evidence="4" id="KW-0804">Transcription</keyword>
<gene>
    <name evidence="7" type="ORF">BMR1_03g02525</name>
</gene>
<dbReference type="Pfam" id="PF00847">
    <property type="entry name" value="AP2"/>
    <property type="match status" value="1"/>
</dbReference>
<dbReference type="VEuPathDB" id="PiroplasmaDB:BMR1_03g02525"/>
<dbReference type="GeneID" id="24425146"/>
<feature type="domain" description="AP2/ERF" evidence="6">
    <location>
        <begin position="162"/>
        <end position="213"/>
    </location>
</feature>
<reference evidence="7 8" key="1">
    <citation type="journal article" date="2012" name="Nucleic Acids Res.">
        <title>Sequencing of the smallest Apicomplexan genome from the human pathogen Babesia microti.</title>
        <authorList>
            <person name="Cornillot E."/>
            <person name="Hadj-Kaddour K."/>
            <person name="Dassouli A."/>
            <person name="Noel B."/>
            <person name="Ranwez V."/>
            <person name="Vacherie B."/>
            <person name="Augagneur Y."/>
            <person name="Bres V."/>
            <person name="Duclos A."/>
            <person name="Randazzo S."/>
            <person name="Carcy B."/>
            <person name="Debierre-Grockiego F."/>
            <person name="Delbecq S."/>
            <person name="Moubri-Menage K."/>
            <person name="Shams-Eldin H."/>
            <person name="Usmani-Brown S."/>
            <person name="Bringaud F."/>
            <person name="Wincker P."/>
            <person name="Vivares C.P."/>
            <person name="Schwarz R.T."/>
            <person name="Schetters T.P."/>
            <person name="Krause P.J."/>
            <person name="Gorenflot A."/>
            <person name="Berry V."/>
            <person name="Barbe V."/>
            <person name="Ben Mamoun C."/>
        </authorList>
    </citation>
    <scope>NUCLEOTIDE SEQUENCE [LARGE SCALE GENOMIC DNA]</scope>
    <source>
        <strain evidence="7 8">RI</strain>
    </source>
</reference>
<dbReference type="InterPro" id="IPR001471">
    <property type="entry name" value="AP2/ERF_dom"/>
</dbReference>
<evidence type="ECO:0000313" key="8">
    <source>
        <dbReference type="Proteomes" id="UP000002899"/>
    </source>
</evidence>
<keyword evidence="2" id="KW-0805">Transcription regulation</keyword>
<dbReference type="GO" id="GO:0005634">
    <property type="term" value="C:nucleus"/>
    <property type="evidence" value="ECO:0007669"/>
    <property type="project" value="UniProtKB-SubCell"/>
</dbReference>
<proteinExistence type="predicted"/>
<organism evidence="7 8">
    <name type="scientific">Babesia microti (strain RI)</name>
    <dbReference type="NCBI Taxonomy" id="1133968"/>
    <lineage>
        <taxon>Eukaryota</taxon>
        <taxon>Sar</taxon>
        <taxon>Alveolata</taxon>
        <taxon>Apicomplexa</taxon>
        <taxon>Aconoidasida</taxon>
        <taxon>Piroplasmida</taxon>
        <taxon>Babesiidae</taxon>
        <taxon>Babesia</taxon>
    </lineage>
</organism>
<keyword evidence="3" id="KW-0238">DNA-binding</keyword>
<evidence type="ECO:0000256" key="4">
    <source>
        <dbReference type="ARBA" id="ARBA00023163"/>
    </source>
</evidence>
<dbReference type="RefSeq" id="XP_021338626.1">
    <property type="nucleotide sequence ID" value="XM_021482064.1"/>
</dbReference>
<evidence type="ECO:0000313" key="7">
    <source>
        <dbReference type="EMBL" id="SJK86469.1"/>
    </source>
</evidence>
<evidence type="ECO:0000256" key="3">
    <source>
        <dbReference type="ARBA" id="ARBA00023125"/>
    </source>
</evidence>
<evidence type="ECO:0000256" key="5">
    <source>
        <dbReference type="ARBA" id="ARBA00023242"/>
    </source>
</evidence>
<protein>
    <submittedName>
        <fullName evidence="7">Transcription factor with AP2 domain(S) (ApiAP2)</fullName>
    </submittedName>
</protein>
<evidence type="ECO:0000256" key="1">
    <source>
        <dbReference type="ARBA" id="ARBA00004123"/>
    </source>
</evidence>
<dbReference type="Proteomes" id="UP000002899">
    <property type="component" value="Chromosome III"/>
</dbReference>
<dbReference type="GO" id="GO:0003700">
    <property type="term" value="F:DNA-binding transcription factor activity"/>
    <property type="evidence" value="ECO:0007669"/>
    <property type="project" value="InterPro"/>
</dbReference>
<evidence type="ECO:0000259" key="6">
    <source>
        <dbReference type="Pfam" id="PF00847"/>
    </source>
</evidence>
<keyword evidence="8" id="KW-1185">Reference proteome</keyword>
<name>A0A1R4ABS6_BABMR</name>
<sequence length="219" mass="25935">MGDSYETKLQTLKELNSCYEALLDLRCIFPSWSEFKDNFFFHWKLVMEYRENGTLPFYLETLEPIISSQGNLPTELALLLVSKLDNHRQQRQDNFICENLQRLLEKDAKITTKDNQNIQNLQLPNLDRLPNMTSKDIKRKRLDYTGKIDSRDHDEASSFPSRKGVYYDKGRMLWRAYWKQDGRVITKGFSLAEFKTHEEARRNAIICREMKERELGIAI</sequence>